<keyword evidence="1" id="KW-0547">Nucleotide-binding</keyword>
<feature type="compositionally biased region" description="Basic and acidic residues" evidence="5">
    <location>
        <begin position="123"/>
        <end position="183"/>
    </location>
</feature>
<dbReference type="GO" id="GO:0005829">
    <property type="term" value="C:cytosol"/>
    <property type="evidence" value="ECO:0007669"/>
    <property type="project" value="TreeGrafter"/>
</dbReference>
<evidence type="ECO:0000313" key="7">
    <source>
        <dbReference type="EMBL" id="EYC12668.1"/>
    </source>
</evidence>
<evidence type="ECO:0000256" key="1">
    <source>
        <dbReference type="ARBA" id="ARBA00022741"/>
    </source>
</evidence>
<evidence type="ECO:0000256" key="5">
    <source>
        <dbReference type="SAM" id="MobiDB-lite"/>
    </source>
</evidence>
<feature type="domain" description="Helicase ATP-binding" evidence="6">
    <location>
        <begin position="579"/>
        <end position="771"/>
    </location>
</feature>
<dbReference type="InterPro" id="IPR011545">
    <property type="entry name" value="DEAD/DEAH_box_helicase_dom"/>
</dbReference>
<evidence type="ECO:0000313" key="8">
    <source>
        <dbReference type="Proteomes" id="UP000024635"/>
    </source>
</evidence>
<dbReference type="SMART" id="SM00487">
    <property type="entry name" value="DEXDc"/>
    <property type="match status" value="1"/>
</dbReference>
<feature type="compositionally biased region" description="Basic and acidic residues" evidence="5">
    <location>
        <begin position="84"/>
        <end position="94"/>
    </location>
</feature>
<accession>A0A016UDJ7</accession>
<feature type="compositionally biased region" description="Gly residues" evidence="5">
    <location>
        <begin position="263"/>
        <end position="276"/>
    </location>
</feature>
<dbReference type="Pfam" id="PF00270">
    <property type="entry name" value="DEAD"/>
    <property type="match status" value="1"/>
</dbReference>
<name>A0A016UDJ7_9BILA</name>
<dbReference type="Proteomes" id="UP000024635">
    <property type="component" value="Unassembled WGS sequence"/>
</dbReference>
<feature type="compositionally biased region" description="Gly residues" evidence="5">
    <location>
        <begin position="289"/>
        <end position="303"/>
    </location>
</feature>
<keyword evidence="8" id="KW-1185">Reference proteome</keyword>
<dbReference type="PANTHER" id="PTHR47959:SF1">
    <property type="entry name" value="ATP-DEPENDENT RNA HELICASE DBPA"/>
    <property type="match status" value="1"/>
</dbReference>
<evidence type="ECO:0000256" key="2">
    <source>
        <dbReference type="ARBA" id="ARBA00022801"/>
    </source>
</evidence>
<reference evidence="8" key="1">
    <citation type="journal article" date="2015" name="Nat. Genet.">
        <title>The genome and transcriptome of the zoonotic hookworm Ancylostoma ceylanicum identify infection-specific gene families.</title>
        <authorList>
            <person name="Schwarz E.M."/>
            <person name="Hu Y."/>
            <person name="Antoshechkin I."/>
            <person name="Miller M.M."/>
            <person name="Sternberg P.W."/>
            <person name="Aroian R.V."/>
        </authorList>
    </citation>
    <scope>NUCLEOTIDE SEQUENCE</scope>
    <source>
        <strain evidence="8">HY135</strain>
    </source>
</reference>
<feature type="compositionally biased region" description="Basic and acidic residues" evidence="5">
    <location>
        <begin position="352"/>
        <end position="401"/>
    </location>
</feature>
<comment type="caution">
    <text evidence="7">The sequence shown here is derived from an EMBL/GenBank/DDBJ whole genome shotgun (WGS) entry which is preliminary data.</text>
</comment>
<feature type="compositionally biased region" description="Basic and acidic residues" evidence="5">
    <location>
        <begin position="65"/>
        <end position="76"/>
    </location>
</feature>
<dbReference type="GO" id="GO:0005524">
    <property type="term" value="F:ATP binding"/>
    <property type="evidence" value="ECO:0007669"/>
    <property type="project" value="UniProtKB-KW"/>
</dbReference>
<feature type="compositionally biased region" description="Basic and acidic residues" evidence="5">
    <location>
        <begin position="496"/>
        <end position="507"/>
    </location>
</feature>
<dbReference type="AlphaFoldDB" id="A0A016UDJ7"/>
<protein>
    <recommendedName>
        <fullName evidence="6">Helicase ATP-binding domain-containing protein</fullName>
    </recommendedName>
</protein>
<feature type="compositionally biased region" description="Basic and acidic residues" evidence="5">
    <location>
        <begin position="477"/>
        <end position="486"/>
    </location>
</feature>
<sequence>MGFGEGVTEGEAAPFGRRTDESSFQGQSEGFGRPNAGRRGFGDRDSRNQSEDTRRFNNDGGGRGYQRESDDVREGGGSRGRFSTPRETDRENRRPFGGGGGGRGDGPRKERFDDDAPGFGRSNIKENDDGFGERGGKFGRDSRGDGYNRGYQQEERGDRRPEPRGGNRDGRNDFRNSDNRRYDEDDYYQGNRRPEFDRDRDQNRPSSRREYDSGEREREFRREDPGYYQHDRRESKGFRSDDPREYQNTGRGFNRGGPDRDGYSGGGSRSSGGGFGSRAPDRNGDSRFGFGGDRGRFGSGEGQGRFNDDGFDDRRDERGRPDRGRYEEGRGSSGFGDRRENDQGFRGNRRSSPSDRGRGSDRDGSGFPPRRDDRFGDGPRRDGRYGESNRDDEGGFNDRRGGGGFGSKSGFGEASNSGFGGSGFDGRGSSKFGGSGFGESKPRYGSSGFGDGNQSGFGGSGFGDRDASGFRSGGRPGRPDRDRQGFREFVPGGTGSEDRKRAPRDWQPDVNTIESLFERDALNAEHFQKDQDDAVTVEGDEENAQISSWENSGLHPQLIKTCVEKCHYAYVRPIQAATIPLILRGRDVMGHAETGGGKTAAFVLPILHYIMEMSSDARDSKGGKILALVVAPTRELAKQLFDSFRKHAYETDVKCCVAYGEVPRWKNLESIHKGCDVLIGTSGRLMDFIQKGDALFYRRLMRAGGKCPVMVYSELQTTVEKVRDRGAAYLGRDRGLILALVPLLRNAAPRSYRLSTTVWSSLCTYRQPCKN</sequence>
<feature type="compositionally biased region" description="Basic and acidic residues" evidence="5">
    <location>
        <begin position="105"/>
        <end position="114"/>
    </location>
</feature>
<dbReference type="InterPro" id="IPR027417">
    <property type="entry name" value="P-loop_NTPase"/>
</dbReference>
<dbReference type="Gene3D" id="3.40.50.300">
    <property type="entry name" value="P-loop containing nucleotide triphosphate hydrolases"/>
    <property type="match status" value="1"/>
</dbReference>
<feature type="compositionally biased region" description="Basic and acidic residues" evidence="5">
    <location>
        <begin position="306"/>
        <end position="343"/>
    </location>
</feature>
<dbReference type="SUPFAM" id="SSF52540">
    <property type="entry name" value="P-loop containing nucleoside triphosphate hydrolases"/>
    <property type="match status" value="1"/>
</dbReference>
<feature type="compositionally biased region" description="Gly residues" evidence="5">
    <location>
        <begin position="447"/>
        <end position="462"/>
    </location>
</feature>
<dbReference type="InterPro" id="IPR050079">
    <property type="entry name" value="DEAD_box_RNA_helicase"/>
</dbReference>
<keyword evidence="3" id="KW-0347">Helicase</keyword>
<evidence type="ECO:0000256" key="4">
    <source>
        <dbReference type="ARBA" id="ARBA00022840"/>
    </source>
</evidence>
<dbReference type="GO" id="GO:0016787">
    <property type="term" value="F:hydrolase activity"/>
    <property type="evidence" value="ECO:0007669"/>
    <property type="project" value="UniProtKB-KW"/>
</dbReference>
<dbReference type="PANTHER" id="PTHR47959">
    <property type="entry name" value="ATP-DEPENDENT RNA HELICASE RHLE-RELATED"/>
    <property type="match status" value="1"/>
</dbReference>
<dbReference type="OrthoDB" id="5871318at2759"/>
<dbReference type="EMBL" id="JARK01001382">
    <property type="protein sequence ID" value="EYC12668.1"/>
    <property type="molecule type" value="Genomic_DNA"/>
</dbReference>
<keyword evidence="2" id="KW-0378">Hydrolase</keyword>
<keyword evidence="4" id="KW-0067">ATP-binding</keyword>
<feature type="compositionally biased region" description="Gly residues" evidence="5">
    <location>
        <begin position="418"/>
        <end position="437"/>
    </location>
</feature>
<dbReference type="GO" id="GO:0003676">
    <property type="term" value="F:nucleic acid binding"/>
    <property type="evidence" value="ECO:0007669"/>
    <property type="project" value="InterPro"/>
</dbReference>
<evidence type="ECO:0000256" key="3">
    <source>
        <dbReference type="ARBA" id="ARBA00022806"/>
    </source>
</evidence>
<dbReference type="GO" id="GO:0003724">
    <property type="term" value="F:RNA helicase activity"/>
    <property type="evidence" value="ECO:0007669"/>
    <property type="project" value="TreeGrafter"/>
</dbReference>
<feature type="region of interest" description="Disordered" evidence="5">
    <location>
        <begin position="1"/>
        <end position="507"/>
    </location>
</feature>
<feature type="compositionally biased region" description="Basic and acidic residues" evidence="5">
    <location>
        <begin position="40"/>
        <end position="57"/>
    </location>
</feature>
<dbReference type="PROSITE" id="PS51192">
    <property type="entry name" value="HELICASE_ATP_BIND_1"/>
    <property type="match status" value="1"/>
</dbReference>
<organism evidence="7 8">
    <name type="scientific">Ancylostoma ceylanicum</name>
    <dbReference type="NCBI Taxonomy" id="53326"/>
    <lineage>
        <taxon>Eukaryota</taxon>
        <taxon>Metazoa</taxon>
        <taxon>Ecdysozoa</taxon>
        <taxon>Nematoda</taxon>
        <taxon>Chromadorea</taxon>
        <taxon>Rhabditida</taxon>
        <taxon>Rhabditina</taxon>
        <taxon>Rhabditomorpha</taxon>
        <taxon>Strongyloidea</taxon>
        <taxon>Ancylostomatidae</taxon>
        <taxon>Ancylostomatinae</taxon>
        <taxon>Ancylostoma</taxon>
    </lineage>
</organism>
<proteinExistence type="predicted"/>
<feature type="compositionally biased region" description="Basic and acidic residues" evidence="5">
    <location>
        <begin position="192"/>
        <end position="245"/>
    </location>
</feature>
<gene>
    <name evidence="7" type="primary">Acey_s0046.g1356</name>
    <name evidence="7" type="synonym">Acey-F58G11.2</name>
    <name evidence="7" type="ORF">Y032_0046g1356</name>
</gene>
<evidence type="ECO:0000259" key="6">
    <source>
        <dbReference type="PROSITE" id="PS51192"/>
    </source>
</evidence>
<dbReference type="InterPro" id="IPR014001">
    <property type="entry name" value="Helicase_ATP-bd"/>
</dbReference>